<evidence type="ECO:0000259" key="3">
    <source>
        <dbReference type="Pfam" id="PF02182"/>
    </source>
</evidence>
<feature type="domain" description="YDG" evidence="3">
    <location>
        <begin position="180"/>
        <end position="306"/>
    </location>
</feature>
<feature type="region of interest" description="Disordered" evidence="2">
    <location>
        <begin position="406"/>
        <end position="482"/>
    </location>
</feature>
<comment type="caution">
    <text evidence="4">The sequence shown here is derived from an EMBL/GenBank/DDBJ whole genome shotgun (WGS) entry which is preliminary data.</text>
</comment>
<evidence type="ECO:0000256" key="1">
    <source>
        <dbReference type="ARBA" id="ARBA00023242"/>
    </source>
</evidence>
<dbReference type="InterPro" id="IPR003105">
    <property type="entry name" value="SRA_YDG"/>
</dbReference>
<dbReference type="InterPro" id="IPR036987">
    <property type="entry name" value="SRA-YDG_sf"/>
</dbReference>
<feature type="region of interest" description="Disordered" evidence="2">
    <location>
        <begin position="502"/>
        <end position="529"/>
    </location>
</feature>
<keyword evidence="1" id="KW-0539">Nucleus</keyword>
<organism evidence="4 5">
    <name type="scientific">Alectoria fallacina</name>
    <dbReference type="NCBI Taxonomy" id="1903189"/>
    <lineage>
        <taxon>Eukaryota</taxon>
        <taxon>Fungi</taxon>
        <taxon>Dikarya</taxon>
        <taxon>Ascomycota</taxon>
        <taxon>Pezizomycotina</taxon>
        <taxon>Lecanoromycetes</taxon>
        <taxon>OSLEUM clade</taxon>
        <taxon>Lecanoromycetidae</taxon>
        <taxon>Lecanorales</taxon>
        <taxon>Lecanorineae</taxon>
        <taxon>Parmeliaceae</taxon>
        <taxon>Alectoria</taxon>
    </lineage>
</organism>
<feature type="region of interest" description="Disordered" evidence="2">
    <location>
        <begin position="351"/>
        <end position="383"/>
    </location>
</feature>
<feature type="compositionally biased region" description="Polar residues" evidence="2">
    <location>
        <begin position="461"/>
        <end position="472"/>
    </location>
</feature>
<sequence>MQPSPLKGVSIREELRLHSRYIRDTLVPLLSKQPKLTRSDSVCLHSIFDTLDTVAMTLDLLRYSRIEKALMVIAASGNACWPLEILVHAEELITKWEDELGPLKNLRADLYGPGGRMEGVRKITWKDGRVPDDETKSAWSVEGAPKPSRAHASGHLGFEVGEYVLSLSIGPIIAFINTLSSWWLKPAAAYRDGIIDETSHGITANERGAYAIVLAGSCEIDLGRNGEIRYEAGINDPGVFKLTKTMLREDPEEKVVRVLRSWKLRSKNAPKAGLRYDGLYRILSFSVHLSPPNTWHIAFTLSRLPIQPSLLQALHIPTSDQLDDWKDYQHLKLIDRGDDFAVLREILAQPQGAGEELGDGDGMSNGRHGSEDSGYFSRRGSKAVSTGAGKKDAIFMEELGQMVEVIKREDDKDKDEEAEEADDEGAEMKDLEEEIEKEKEKEKENENENEGIEDSDGKQGLNMNVDENQTNDEPIPIPANPALAREPVNQIYAQVRIGTRFISPRRPAEPRLSADEAVVARSRSSGLEK</sequence>
<name>A0A8H3GAX4_9LECA</name>
<dbReference type="SUPFAM" id="SSF88697">
    <property type="entry name" value="PUA domain-like"/>
    <property type="match status" value="1"/>
</dbReference>
<dbReference type="OrthoDB" id="3244603at2759"/>
<protein>
    <recommendedName>
        <fullName evidence="3">YDG domain-containing protein</fullName>
    </recommendedName>
</protein>
<feature type="compositionally biased region" description="Acidic residues" evidence="2">
    <location>
        <begin position="412"/>
        <end position="435"/>
    </location>
</feature>
<dbReference type="InterPro" id="IPR015947">
    <property type="entry name" value="PUA-like_sf"/>
</dbReference>
<evidence type="ECO:0000313" key="5">
    <source>
        <dbReference type="Proteomes" id="UP000664203"/>
    </source>
</evidence>
<dbReference type="AlphaFoldDB" id="A0A8H3GAX4"/>
<reference evidence="4" key="1">
    <citation type="submission" date="2021-03" db="EMBL/GenBank/DDBJ databases">
        <authorList>
            <person name="Tagirdzhanova G."/>
        </authorList>
    </citation>
    <scope>NUCLEOTIDE SEQUENCE</scope>
</reference>
<evidence type="ECO:0000256" key="2">
    <source>
        <dbReference type="SAM" id="MobiDB-lite"/>
    </source>
</evidence>
<dbReference type="Gene3D" id="2.30.280.10">
    <property type="entry name" value="SRA-YDG"/>
    <property type="match status" value="1"/>
</dbReference>
<evidence type="ECO:0000313" key="4">
    <source>
        <dbReference type="EMBL" id="CAF9936328.1"/>
    </source>
</evidence>
<accession>A0A8H3GAX4</accession>
<proteinExistence type="predicted"/>
<dbReference type="EMBL" id="CAJPDR010000438">
    <property type="protein sequence ID" value="CAF9936328.1"/>
    <property type="molecule type" value="Genomic_DNA"/>
</dbReference>
<dbReference type="Proteomes" id="UP000664203">
    <property type="component" value="Unassembled WGS sequence"/>
</dbReference>
<dbReference type="Pfam" id="PF02182">
    <property type="entry name" value="SAD_SRA"/>
    <property type="match status" value="1"/>
</dbReference>
<keyword evidence="5" id="KW-1185">Reference proteome</keyword>
<gene>
    <name evidence="4" type="ORF">ALECFALPRED_006768</name>
</gene>
<feature type="compositionally biased region" description="Basic and acidic residues" evidence="2">
    <location>
        <begin position="436"/>
        <end position="446"/>
    </location>
</feature>